<evidence type="ECO:0008006" key="3">
    <source>
        <dbReference type="Google" id="ProtNLM"/>
    </source>
</evidence>
<gene>
    <name evidence="1" type="ORF">PAUR_a3042</name>
</gene>
<dbReference type="Gene3D" id="3.40.50.300">
    <property type="entry name" value="P-loop containing nucleotide triphosphate hydrolases"/>
    <property type="match status" value="1"/>
</dbReference>
<evidence type="ECO:0000313" key="2">
    <source>
        <dbReference type="Proteomes" id="UP000615755"/>
    </source>
</evidence>
<evidence type="ECO:0000313" key="1">
    <source>
        <dbReference type="EMBL" id="MBE0369230.1"/>
    </source>
</evidence>
<name>A0ABR9EG75_9GAMM</name>
<proteinExistence type="predicted"/>
<comment type="caution">
    <text evidence="1">The sequence shown here is derived from an EMBL/GenBank/DDBJ whole genome shotgun (WGS) entry which is preliminary data.</text>
</comment>
<accession>A0ABR9EG75</accession>
<protein>
    <recommendedName>
        <fullName evidence="3">Helicase HerA central domain-containing protein</fullName>
    </recommendedName>
</protein>
<dbReference type="InterPro" id="IPR027417">
    <property type="entry name" value="P-loop_NTPase"/>
</dbReference>
<organism evidence="1 2">
    <name type="scientific">Pseudoalteromonas aurantia 208</name>
    <dbReference type="NCBI Taxonomy" id="1314867"/>
    <lineage>
        <taxon>Bacteria</taxon>
        <taxon>Pseudomonadati</taxon>
        <taxon>Pseudomonadota</taxon>
        <taxon>Gammaproteobacteria</taxon>
        <taxon>Alteromonadales</taxon>
        <taxon>Pseudoalteromonadaceae</taxon>
        <taxon>Pseudoalteromonas</taxon>
    </lineage>
</organism>
<dbReference type="EMBL" id="AQGV01000012">
    <property type="protein sequence ID" value="MBE0369230.1"/>
    <property type="molecule type" value="Genomic_DNA"/>
</dbReference>
<dbReference type="Proteomes" id="UP000615755">
    <property type="component" value="Unassembled WGS sequence"/>
</dbReference>
<sequence length="262" mass="29162">MAINKDNELKARHTCYLAGTGGGKTAAVNLLKLVGDQVAIFDLYGDYRFDGRKKSHFNGLGGRAVYHYTNRKGFATAFVDAWRSGKKFVVAYSPEFPKSLQGAKLKAAKQAELYWFGHLIWEAADGNRELNVVIEELAKLVETAGKDDSIIGELATGGRKFGLVLHTVFQRSQEVPKTIWNNSPRKVLGAQESQADAKRISIELDADIDDVYLISQLNSKYEDERLYYLVKSKGGIGNIEPKVIHLKSGKTENLTFEQFRAA</sequence>
<dbReference type="SUPFAM" id="SSF52540">
    <property type="entry name" value="P-loop containing nucleoside triphosphate hydrolases"/>
    <property type="match status" value="1"/>
</dbReference>
<reference evidence="1 2" key="1">
    <citation type="submission" date="2015-03" db="EMBL/GenBank/DDBJ databases">
        <title>Genome sequence of Pseudoalteromonas aurantia.</title>
        <authorList>
            <person name="Xie B.-B."/>
            <person name="Rong J.-C."/>
            <person name="Qin Q.-L."/>
            <person name="Zhang Y.-Z."/>
        </authorList>
    </citation>
    <scope>NUCLEOTIDE SEQUENCE [LARGE SCALE GENOMIC DNA]</scope>
    <source>
        <strain evidence="1 2">208</strain>
    </source>
</reference>
<keyword evidence="2" id="KW-1185">Reference proteome</keyword>
<dbReference type="RefSeq" id="WP_192508390.1">
    <property type="nucleotide sequence ID" value="NZ_AQGV01000012.1"/>
</dbReference>